<dbReference type="eggNOG" id="COG0325">
    <property type="taxonomic scope" value="Bacteria"/>
</dbReference>
<dbReference type="PIRSF" id="PIRSF004848">
    <property type="entry name" value="YBL036c_PLPDEIII"/>
    <property type="match status" value="1"/>
</dbReference>
<reference evidence="6 7" key="1">
    <citation type="journal article" date="2011" name="Stand. Genomic Sci.">
        <title>Complete genome sequence of Weeksella virosa type strain (9751).</title>
        <authorList>
            <person name="Lang E."/>
            <person name="Teshima H."/>
            <person name="Lucas S."/>
            <person name="Lapidus A."/>
            <person name="Hammon N."/>
            <person name="Deshpande S."/>
            <person name="Nolan M."/>
            <person name="Cheng J.F."/>
            <person name="Pitluck S."/>
            <person name="Liolios K."/>
            <person name="Pagani I."/>
            <person name="Mikhailova N."/>
            <person name="Ivanova N."/>
            <person name="Mavromatis K."/>
            <person name="Pati A."/>
            <person name="Tapia R."/>
            <person name="Han C."/>
            <person name="Goodwin L."/>
            <person name="Chen A."/>
            <person name="Palaniappan K."/>
            <person name="Land M."/>
            <person name="Hauser L."/>
            <person name="Chang Y.J."/>
            <person name="Jeffries C.D."/>
            <person name="Brambilla E.M."/>
            <person name="Kopitz M."/>
            <person name="Rohde M."/>
            <person name="Goker M."/>
            <person name="Tindall B.J."/>
            <person name="Detter J.C."/>
            <person name="Woyke T."/>
            <person name="Bristow J."/>
            <person name="Eisen J.A."/>
            <person name="Markowitz V."/>
            <person name="Hugenholtz P."/>
            <person name="Klenk H.P."/>
            <person name="Kyrpides N.C."/>
        </authorList>
    </citation>
    <scope>NUCLEOTIDE SEQUENCE [LARGE SCALE GENOMIC DNA]</scope>
    <source>
        <strain evidence="7">ATCC 43766 / DSM 16922 / JCM 21250 / NBRC 16016 / NCTC 11634 / CL345/78</strain>
    </source>
</reference>
<dbReference type="EMBL" id="CP002455">
    <property type="protein sequence ID" value="ADX67133.1"/>
    <property type="molecule type" value="Genomic_DNA"/>
</dbReference>
<sequence length="213" mass="24211">MTIAKNLQTIKKTLPENVTLVAVSKTHSIEEILEAYSAGQRVFGENKVQELTQKQELLPKDIEWHMIGHLQRNKVKYLAPFVSLIHGVDSLRLLVEINKQAQKNNRIIKVLLQKYIAEEESKFGMDAEEIEEILSNHAQELSNVEIVGLMGMASFTDQYEIVREEFRTLKKTFDRLSKNYPKLTILSMGMSGDYPIAIEEGSTMVRIGSAIFG</sequence>
<dbReference type="InterPro" id="IPR011078">
    <property type="entry name" value="PyrdxlP_homeostasis"/>
</dbReference>
<name>F0NYL3_WEEVC</name>
<dbReference type="STRING" id="865938.Weevi_0414"/>
<evidence type="ECO:0000313" key="7">
    <source>
        <dbReference type="Proteomes" id="UP000008641"/>
    </source>
</evidence>
<feature type="domain" description="Alanine racemase N-terminal" evidence="5">
    <location>
        <begin position="3"/>
        <end position="213"/>
    </location>
</feature>
<dbReference type="Pfam" id="PF01168">
    <property type="entry name" value="Ala_racemase_N"/>
    <property type="match status" value="1"/>
</dbReference>
<comment type="function">
    <text evidence="2">Pyridoxal 5'-phosphate (PLP)-binding protein, which is involved in PLP homeostasis.</text>
</comment>
<dbReference type="PANTHER" id="PTHR10146:SF14">
    <property type="entry name" value="PYRIDOXAL PHOSPHATE HOMEOSTASIS PROTEIN"/>
    <property type="match status" value="1"/>
</dbReference>
<keyword evidence="7" id="KW-1185">Reference proteome</keyword>
<dbReference type="HOGENOM" id="CLU_059988_1_3_10"/>
<dbReference type="NCBIfam" id="TIGR00044">
    <property type="entry name" value="YggS family pyridoxal phosphate-dependent enzyme"/>
    <property type="match status" value="1"/>
</dbReference>
<dbReference type="KEGG" id="wvi:Weevi_0414"/>
<dbReference type="Proteomes" id="UP000008641">
    <property type="component" value="Chromosome"/>
</dbReference>
<evidence type="ECO:0000256" key="4">
    <source>
        <dbReference type="RuleBase" id="RU004514"/>
    </source>
</evidence>
<dbReference type="PROSITE" id="PS01211">
    <property type="entry name" value="UPF0001"/>
    <property type="match status" value="1"/>
</dbReference>
<dbReference type="SUPFAM" id="SSF51419">
    <property type="entry name" value="PLP-binding barrel"/>
    <property type="match status" value="1"/>
</dbReference>
<evidence type="ECO:0000313" key="6">
    <source>
        <dbReference type="EMBL" id="ADX67133.1"/>
    </source>
</evidence>
<reference evidence="7" key="2">
    <citation type="journal article" date="2011" name="Stand. Genomic Sci.">
        <title>Complete genome sequence of Weeksella virosa type strain (9751T).</title>
        <authorList>
            <person name="Lang E."/>
            <person name="Teshima H."/>
            <person name="Lucas S."/>
            <person name="Lapidus A."/>
            <person name="Hammon N."/>
            <person name="Deshpande S."/>
            <person name="Nolan M."/>
            <person name="Cheng J."/>
            <person name="Pitluck S."/>
            <person name="Liolios K."/>
            <person name="Pagani I."/>
            <person name="Mikhailova N."/>
            <person name="Ivanova N."/>
            <person name="Mavromatis K."/>
            <person name="Pati A."/>
            <person name="Tapia R."/>
            <person name="Han C."/>
            <person name="Goodwin L."/>
            <person name="Chen A."/>
            <person name="Palaniappan K."/>
            <person name="Land M."/>
            <person name="Hauser L."/>
            <person name="Chang Y."/>
            <person name="Jeffries C."/>
            <person name="Brambilla E."/>
            <person name="Kopitz M."/>
            <person name="Rohde M."/>
            <person name="Goker M."/>
            <person name="Tindall B."/>
            <person name="Detter J."/>
            <person name="Woyke T."/>
            <person name="Bristow J."/>
            <person name="Eisen J."/>
            <person name="Markowitz V."/>
            <person name="Hugenholtz P."/>
            <person name="Klenk H."/>
            <person name="Kyrpides N."/>
        </authorList>
    </citation>
    <scope>NUCLEOTIDE SEQUENCE [LARGE SCALE GENOMIC DNA]</scope>
    <source>
        <strain evidence="7">ATCC 43766 / DSM 16922 / JCM 21250 / NBRC 16016 / NCTC 11634 / CL345/78</strain>
    </source>
</reference>
<dbReference type="InterPro" id="IPR001608">
    <property type="entry name" value="Ala_racemase_N"/>
</dbReference>
<proteinExistence type="inferred from homology"/>
<dbReference type="HAMAP" id="MF_02087">
    <property type="entry name" value="PLP_homeostasis"/>
    <property type="match status" value="1"/>
</dbReference>
<dbReference type="AlphaFoldDB" id="F0NYL3"/>
<evidence type="ECO:0000256" key="3">
    <source>
        <dbReference type="PIRSR" id="PIRSR004848-1"/>
    </source>
</evidence>
<evidence type="ECO:0000259" key="5">
    <source>
        <dbReference type="Pfam" id="PF01168"/>
    </source>
</evidence>
<dbReference type="InterPro" id="IPR029066">
    <property type="entry name" value="PLP-binding_barrel"/>
</dbReference>
<keyword evidence="1 2" id="KW-0663">Pyridoxal phosphate</keyword>
<comment type="cofactor">
    <cofactor evidence="3">
        <name>pyridoxal 5'-phosphate</name>
        <dbReference type="ChEBI" id="CHEBI:597326"/>
    </cofactor>
</comment>
<organism evidence="6 7">
    <name type="scientific">Weeksella virosa (strain ATCC 43766 / DSM 16922 / JCM 21250 / CCUG 30538 / CDC 9751 / IAM 14551 / NBRC 16016 / NCTC 11634 / CL345/78)</name>
    <dbReference type="NCBI Taxonomy" id="865938"/>
    <lineage>
        <taxon>Bacteria</taxon>
        <taxon>Pseudomonadati</taxon>
        <taxon>Bacteroidota</taxon>
        <taxon>Flavobacteriia</taxon>
        <taxon>Flavobacteriales</taxon>
        <taxon>Weeksellaceae</taxon>
        <taxon>Weeksella</taxon>
    </lineage>
</organism>
<accession>F0NYL3</accession>
<dbReference type="GO" id="GO:0030170">
    <property type="term" value="F:pyridoxal phosphate binding"/>
    <property type="evidence" value="ECO:0007669"/>
    <property type="project" value="UniProtKB-UniRule"/>
</dbReference>
<dbReference type="OrthoDB" id="9804072at2"/>
<dbReference type="PANTHER" id="PTHR10146">
    <property type="entry name" value="PROLINE SYNTHETASE CO-TRANSCRIBED BACTERIAL HOMOLOG PROTEIN"/>
    <property type="match status" value="1"/>
</dbReference>
<protein>
    <recommendedName>
        <fullName evidence="2">Pyridoxal phosphate homeostasis protein</fullName>
        <shortName evidence="2">PLP homeostasis protein</shortName>
    </recommendedName>
</protein>
<dbReference type="CDD" id="cd00635">
    <property type="entry name" value="PLPDE_III_YBL036c_like"/>
    <property type="match status" value="1"/>
</dbReference>
<dbReference type="FunFam" id="3.20.20.10:FF:000018">
    <property type="entry name" value="Pyridoxal phosphate homeostasis protein"/>
    <property type="match status" value="1"/>
</dbReference>
<feature type="modified residue" description="N6-(pyridoxal phosphate)lysine" evidence="2 3">
    <location>
        <position position="25"/>
    </location>
</feature>
<dbReference type="RefSeq" id="WP_013597525.1">
    <property type="nucleotide sequence ID" value="NC_015144.1"/>
</dbReference>
<evidence type="ECO:0000256" key="2">
    <source>
        <dbReference type="HAMAP-Rule" id="MF_02087"/>
    </source>
</evidence>
<comment type="similarity">
    <text evidence="2 4">Belongs to the pyridoxal phosphate-binding protein YggS/PROSC family.</text>
</comment>
<dbReference type="Gene3D" id="3.20.20.10">
    <property type="entry name" value="Alanine racemase"/>
    <property type="match status" value="1"/>
</dbReference>
<gene>
    <name evidence="6" type="ordered locus">Weevi_0414</name>
</gene>
<evidence type="ECO:0000256" key="1">
    <source>
        <dbReference type="ARBA" id="ARBA00022898"/>
    </source>
</evidence>